<reference evidence="1 2" key="1">
    <citation type="journal article" date="2012" name="Genome Biol.">
        <title>Sequencing three crocodilian genomes to illuminate the evolution of archosaurs and amniotes.</title>
        <authorList>
            <person name="St John J.A."/>
            <person name="Braun E.L."/>
            <person name="Isberg S.R."/>
            <person name="Miles L.G."/>
            <person name="Chong A.Y."/>
            <person name="Gongora J."/>
            <person name="Dalzell P."/>
            <person name="Moran C."/>
            <person name="Bed'hom B."/>
            <person name="Abzhanov A."/>
            <person name="Burgess S.C."/>
            <person name="Cooksey A.M."/>
            <person name="Castoe T.A."/>
            <person name="Crawford N.G."/>
            <person name="Densmore L.D."/>
            <person name="Drew J.C."/>
            <person name="Edwards S.V."/>
            <person name="Faircloth B.C."/>
            <person name="Fujita M.K."/>
            <person name="Greenwold M.J."/>
            <person name="Hoffmann F.G."/>
            <person name="Howard J.M."/>
            <person name="Iguchi T."/>
            <person name="Janes D.E."/>
            <person name="Khan S.Y."/>
            <person name="Kohno S."/>
            <person name="de Koning A.J."/>
            <person name="Lance S.L."/>
            <person name="McCarthy F.M."/>
            <person name="McCormack J.E."/>
            <person name="Merchant M.E."/>
            <person name="Peterson D.G."/>
            <person name="Pollock D.D."/>
            <person name="Pourmand N."/>
            <person name="Raney B.J."/>
            <person name="Roessler K.A."/>
            <person name="Sanford J.R."/>
            <person name="Sawyer R.H."/>
            <person name="Schmidt C.J."/>
            <person name="Triplett E.W."/>
            <person name="Tuberville T.D."/>
            <person name="Venegas-Anaya M."/>
            <person name="Howard J.T."/>
            <person name="Jarvis E.D."/>
            <person name="Guillette L.J.Jr."/>
            <person name="Glenn T.C."/>
            <person name="Green R.E."/>
            <person name="Ray D.A."/>
        </authorList>
    </citation>
    <scope>NUCLEOTIDE SEQUENCE [LARGE SCALE GENOMIC DNA]</scope>
    <source>
        <strain evidence="1">KSC_2009_1</strain>
    </source>
</reference>
<organism evidence="1 2">
    <name type="scientific">Alligator mississippiensis</name>
    <name type="common">American alligator</name>
    <dbReference type="NCBI Taxonomy" id="8496"/>
    <lineage>
        <taxon>Eukaryota</taxon>
        <taxon>Metazoa</taxon>
        <taxon>Chordata</taxon>
        <taxon>Craniata</taxon>
        <taxon>Vertebrata</taxon>
        <taxon>Euteleostomi</taxon>
        <taxon>Archelosauria</taxon>
        <taxon>Archosauria</taxon>
        <taxon>Crocodylia</taxon>
        <taxon>Alligatoridae</taxon>
        <taxon>Alligatorinae</taxon>
        <taxon>Alligator</taxon>
    </lineage>
</organism>
<accession>A0A151P5S8</accession>
<evidence type="ECO:0000313" key="2">
    <source>
        <dbReference type="Proteomes" id="UP000050525"/>
    </source>
</evidence>
<dbReference type="AlphaFoldDB" id="A0A151P5S8"/>
<name>A0A151P5S8_ALLMI</name>
<dbReference type="EMBL" id="AKHW03000817">
    <property type="protein sequence ID" value="KYO44330.1"/>
    <property type="molecule type" value="Genomic_DNA"/>
</dbReference>
<gene>
    <name evidence="1" type="ORF">Y1Q_0012098</name>
</gene>
<sequence>MTSKATILRQTFGSLVTMANVQLGRKHVQESSCKLRGEKSVKLSAFLQITHTCKPDFPKTLKDNSN</sequence>
<dbReference type="Proteomes" id="UP000050525">
    <property type="component" value="Unassembled WGS sequence"/>
</dbReference>
<keyword evidence="2" id="KW-1185">Reference proteome</keyword>
<evidence type="ECO:0000313" key="1">
    <source>
        <dbReference type="EMBL" id="KYO44330.1"/>
    </source>
</evidence>
<comment type="caution">
    <text evidence="1">The sequence shown here is derived from an EMBL/GenBank/DDBJ whole genome shotgun (WGS) entry which is preliminary data.</text>
</comment>
<proteinExistence type="predicted"/>
<protein>
    <submittedName>
        <fullName evidence="1">Uncharacterized protein</fullName>
    </submittedName>
</protein>